<organism evidence="2 3">
    <name type="scientific">Novosphingobium cyanobacteriorum</name>
    <dbReference type="NCBI Taxonomy" id="3024215"/>
    <lineage>
        <taxon>Bacteria</taxon>
        <taxon>Pseudomonadati</taxon>
        <taxon>Pseudomonadota</taxon>
        <taxon>Alphaproteobacteria</taxon>
        <taxon>Sphingomonadales</taxon>
        <taxon>Sphingomonadaceae</taxon>
        <taxon>Novosphingobium</taxon>
    </lineage>
</organism>
<reference evidence="2 3" key="1">
    <citation type="submission" date="2023-03" db="EMBL/GenBank/DDBJ databases">
        <title>Novosphingobium cyanobacteriorum sp. nov., isolated from a eutrophic reservoir during the Microcystis bloom period.</title>
        <authorList>
            <person name="Kang M."/>
            <person name="Le V."/>
            <person name="Ko S.-R."/>
            <person name="Lee S.-A."/>
            <person name="Ahn C.-Y."/>
        </authorList>
    </citation>
    <scope>NUCLEOTIDE SEQUENCE [LARGE SCALE GENOMIC DNA]</scope>
    <source>
        <strain evidence="2 3">HBC54</strain>
    </source>
</reference>
<sequence length="131" mass="13697">MKALKLFAGAAALLVTAGCAPMAGGGNDGHGKNVPAATLAGPPQSCIPIVQINESRVRDDWTIDFRVGSQWYRNSLPNRCNNLGFERSFSYSTSLSQLCNVDIITVIQTGAGGGPRGSCGLGQFQPVTLAK</sequence>
<accession>A0ABT6CHC1</accession>
<evidence type="ECO:0000313" key="3">
    <source>
        <dbReference type="Proteomes" id="UP001222770"/>
    </source>
</evidence>
<dbReference type="EMBL" id="JAROCY010000006">
    <property type="protein sequence ID" value="MDF8333207.1"/>
    <property type="molecule type" value="Genomic_DNA"/>
</dbReference>
<proteinExistence type="predicted"/>
<protein>
    <recommendedName>
        <fullName evidence="4">Lipoprotein</fullName>
    </recommendedName>
</protein>
<dbReference type="PROSITE" id="PS51257">
    <property type="entry name" value="PROKAR_LIPOPROTEIN"/>
    <property type="match status" value="1"/>
</dbReference>
<gene>
    <name evidence="2" type="ORF">POM99_08350</name>
</gene>
<dbReference type="Proteomes" id="UP001222770">
    <property type="component" value="Unassembled WGS sequence"/>
</dbReference>
<dbReference type="RefSeq" id="WP_277276660.1">
    <property type="nucleotide sequence ID" value="NZ_JAROCY010000006.1"/>
</dbReference>
<comment type="caution">
    <text evidence="2">The sequence shown here is derived from an EMBL/GenBank/DDBJ whole genome shotgun (WGS) entry which is preliminary data.</text>
</comment>
<feature type="chain" id="PRO_5046155085" description="Lipoprotein" evidence="1">
    <location>
        <begin position="24"/>
        <end position="131"/>
    </location>
</feature>
<evidence type="ECO:0000313" key="2">
    <source>
        <dbReference type="EMBL" id="MDF8333207.1"/>
    </source>
</evidence>
<feature type="signal peptide" evidence="1">
    <location>
        <begin position="1"/>
        <end position="23"/>
    </location>
</feature>
<evidence type="ECO:0000256" key="1">
    <source>
        <dbReference type="SAM" id="SignalP"/>
    </source>
</evidence>
<name>A0ABT6CHC1_9SPHN</name>
<evidence type="ECO:0008006" key="4">
    <source>
        <dbReference type="Google" id="ProtNLM"/>
    </source>
</evidence>
<keyword evidence="1" id="KW-0732">Signal</keyword>
<keyword evidence="3" id="KW-1185">Reference proteome</keyword>